<reference evidence="1 2" key="1">
    <citation type="submission" date="2021-06" db="EMBL/GenBank/DDBJ databases">
        <authorList>
            <person name="Kallberg Y."/>
            <person name="Tangrot J."/>
            <person name="Rosling A."/>
        </authorList>
    </citation>
    <scope>NUCLEOTIDE SEQUENCE [LARGE SCALE GENOMIC DNA]</scope>
    <source>
        <strain evidence="1 2">120-4 pot B 10/14</strain>
    </source>
</reference>
<organism evidence="1 2">
    <name type="scientific">Gigaspora margarita</name>
    <dbReference type="NCBI Taxonomy" id="4874"/>
    <lineage>
        <taxon>Eukaryota</taxon>
        <taxon>Fungi</taxon>
        <taxon>Fungi incertae sedis</taxon>
        <taxon>Mucoromycota</taxon>
        <taxon>Glomeromycotina</taxon>
        <taxon>Glomeromycetes</taxon>
        <taxon>Diversisporales</taxon>
        <taxon>Gigasporaceae</taxon>
        <taxon>Gigaspora</taxon>
    </lineage>
</organism>
<keyword evidence="2" id="KW-1185">Reference proteome</keyword>
<evidence type="ECO:0000313" key="2">
    <source>
        <dbReference type="Proteomes" id="UP000789901"/>
    </source>
</evidence>
<gene>
    <name evidence="1" type="ORF">GMARGA_LOCUS36281</name>
</gene>
<dbReference type="Proteomes" id="UP000789901">
    <property type="component" value="Unassembled WGS sequence"/>
</dbReference>
<comment type="caution">
    <text evidence="1">The sequence shown here is derived from an EMBL/GenBank/DDBJ whole genome shotgun (WGS) entry which is preliminary data.</text>
</comment>
<feature type="non-terminal residue" evidence="1">
    <location>
        <position position="44"/>
    </location>
</feature>
<protein>
    <submittedName>
        <fullName evidence="1">15681_t:CDS:1</fullName>
    </submittedName>
</protein>
<feature type="non-terminal residue" evidence="1">
    <location>
        <position position="1"/>
    </location>
</feature>
<sequence>PSATILAQSVATTAAFTAASLATLSTNFVTSQTLLQKLILVVRS</sequence>
<accession>A0ABN7WXJ0</accession>
<name>A0ABN7WXJ0_GIGMA</name>
<evidence type="ECO:0000313" key="1">
    <source>
        <dbReference type="EMBL" id="CAG8842973.1"/>
    </source>
</evidence>
<dbReference type="EMBL" id="CAJVQB010070868">
    <property type="protein sequence ID" value="CAG8842973.1"/>
    <property type="molecule type" value="Genomic_DNA"/>
</dbReference>
<proteinExistence type="predicted"/>